<protein>
    <recommendedName>
        <fullName evidence="1">DUF7692 domain-containing protein</fullName>
    </recommendedName>
</protein>
<dbReference type="eggNOG" id="arCOG09232">
    <property type="taxonomic scope" value="Archaea"/>
</dbReference>
<organism evidence="2 3">
    <name type="scientific">Halococcus thailandensis JCM 13552</name>
    <dbReference type="NCBI Taxonomy" id="1227457"/>
    <lineage>
        <taxon>Archaea</taxon>
        <taxon>Methanobacteriati</taxon>
        <taxon>Methanobacteriota</taxon>
        <taxon>Stenosarchaea group</taxon>
        <taxon>Halobacteria</taxon>
        <taxon>Halobacteriales</taxon>
        <taxon>Halococcaceae</taxon>
        <taxon>Halococcus</taxon>
    </lineage>
</organism>
<dbReference type="Pfam" id="PF24743">
    <property type="entry name" value="DUF7692"/>
    <property type="match status" value="1"/>
</dbReference>
<dbReference type="RefSeq" id="WP_007743550.1">
    <property type="nucleotide sequence ID" value="NZ_AOMF01000191.1"/>
</dbReference>
<gene>
    <name evidence="2" type="ORF">C451_20385</name>
</gene>
<evidence type="ECO:0000259" key="1">
    <source>
        <dbReference type="Pfam" id="PF24743"/>
    </source>
</evidence>
<dbReference type="OrthoDB" id="197139at2157"/>
<dbReference type="EMBL" id="AOMF01000191">
    <property type="protein sequence ID" value="EMA48464.1"/>
    <property type="molecule type" value="Genomic_DNA"/>
</dbReference>
<dbReference type="InterPro" id="IPR056109">
    <property type="entry name" value="DUF7692"/>
</dbReference>
<proteinExistence type="predicted"/>
<comment type="caution">
    <text evidence="2">The sequence shown here is derived from an EMBL/GenBank/DDBJ whole genome shotgun (WGS) entry which is preliminary data.</text>
</comment>
<sequence length="81" mass="9082">MRIETSGKYAWRTDLYDDVGELLSENTRSGAVDGACEFTREMLPALERAVEHPDMTEELAEVLSTNVVNVEYRVETGVSVE</sequence>
<dbReference type="PATRIC" id="fig|1227457.3.peg.3967"/>
<name>M0MUL5_9EURY</name>
<accession>M0MUL5</accession>
<feature type="domain" description="DUF7692" evidence="1">
    <location>
        <begin position="1"/>
        <end position="56"/>
    </location>
</feature>
<evidence type="ECO:0000313" key="2">
    <source>
        <dbReference type="EMBL" id="EMA48464.1"/>
    </source>
</evidence>
<dbReference type="Proteomes" id="UP000011680">
    <property type="component" value="Unassembled WGS sequence"/>
</dbReference>
<dbReference type="AlphaFoldDB" id="M0MUL5"/>
<reference evidence="2 3" key="1">
    <citation type="journal article" date="2014" name="PLoS Genet.">
        <title>Phylogenetically driven sequencing of extremely halophilic archaea reveals strategies for static and dynamic osmo-response.</title>
        <authorList>
            <person name="Becker E.A."/>
            <person name="Seitzer P.M."/>
            <person name="Tritt A."/>
            <person name="Larsen D."/>
            <person name="Krusor M."/>
            <person name="Yao A.I."/>
            <person name="Wu D."/>
            <person name="Madern D."/>
            <person name="Eisen J.A."/>
            <person name="Darling A.E."/>
            <person name="Facciotti M.T."/>
        </authorList>
    </citation>
    <scope>NUCLEOTIDE SEQUENCE [LARGE SCALE GENOMIC DNA]</scope>
    <source>
        <strain evidence="2 3">JCM 13552</strain>
    </source>
</reference>
<keyword evidence="3" id="KW-1185">Reference proteome</keyword>
<evidence type="ECO:0000313" key="3">
    <source>
        <dbReference type="Proteomes" id="UP000011680"/>
    </source>
</evidence>